<dbReference type="PANTHER" id="PTHR11943:SF1">
    <property type="entry name" value="GALACTOSE-1-PHOSPHATE URIDYLYLTRANSFERASE"/>
    <property type="match status" value="1"/>
</dbReference>
<name>A0AA85AS18_9TREM</name>
<evidence type="ECO:0000259" key="1">
    <source>
        <dbReference type="Pfam" id="PF02744"/>
    </source>
</evidence>
<dbReference type="GO" id="GO:0005737">
    <property type="term" value="C:cytoplasm"/>
    <property type="evidence" value="ECO:0007669"/>
    <property type="project" value="TreeGrafter"/>
</dbReference>
<proteinExistence type="predicted"/>
<dbReference type="WBParaSite" id="SMTH1_10330.1">
    <property type="protein sequence ID" value="SMTH1_10330.1"/>
    <property type="gene ID" value="SMTH1_10330"/>
</dbReference>
<organism evidence="2 3">
    <name type="scientific">Schistosoma mattheei</name>
    <dbReference type="NCBI Taxonomy" id="31246"/>
    <lineage>
        <taxon>Eukaryota</taxon>
        <taxon>Metazoa</taxon>
        <taxon>Spiralia</taxon>
        <taxon>Lophotrochozoa</taxon>
        <taxon>Platyhelminthes</taxon>
        <taxon>Trematoda</taxon>
        <taxon>Digenea</taxon>
        <taxon>Strigeidida</taxon>
        <taxon>Schistosomatoidea</taxon>
        <taxon>Schistosomatidae</taxon>
        <taxon>Schistosoma</taxon>
    </lineage>
</organism>
<evidence type="ECO:0000313" key="3">
    <source>
        <dbReference type="WBParaSite" id="SMTH1_10330.1"/>
    </source>
</evidence>
<dbReference type="Gene3D" id="3.30.428.10">
    <property type="entry name" value="HIT-like"/>
    <property type="match status" value="1"/>
</dbReference>
<evidence type="ECO:0000313" key="2">
    <source>
        <dbReference type="Proteomes" id="UP000050791"/>
    </source>
</evidence>
<dbReference type="Proteomes" id="UP000050791">
    <property type="component" value="Unassembled WGS sequence"/>
</dbReference>
<dbReference type="GO" id="GO:0033499">
    <property type="term" value="P:galactose catabolic process via UDP-galactose, Leloir pathway"/>
    <property type="evidence" value="ECO:0007669"/>
    <property type="project" value="TreeGrafter"/>
</dbReference>
<dbReference type="AlphaFoldDB" id="A0AA85AS18"/>
<protein>
    <recommendedName>
        <fullName evidence="1">Galactose-1-phosphate uridyl transferase C-terminal domain-containing protein</fullName>
    </recommendedName>
</protein>
<sequence length="126" mass="14891">MILPHKRHILWLHELTEDEKYDLASVMQNLLVRYDNLFSTQFPYSMGWYQAPMCSSKEESLGDLKSKYKHWQLHALYLPPLLRSSTVKKFMSGFELLAETQRDLLPETAANMLRETSTIHYTKRVL</sequence>
<dbReference type="InterPro" id="IPR001937">
    <property type="entry name" value="GalP_UDPtransf1"/>
</dbReference>
<reference evidence="3" key="1">
    <citation type="submission" date="2023-11" db="UniProtKB">
        <authorList>
            <consortium name="WormBaseParasite"/>
        </authorList>
    </citation>
    <scope>IDENTIFICATION</scope>
</reference>
<dbReference type="InterPro" id="IPR036265">
    <property type="entry name" value="HIT-like_sf"/>
</dbReference>
<feature type="domain" description="Galactose-1-phosphate uridyl transferase C-terminal" evidence="1">
    <location>
        <begin position="3"/>
        <end position="123"/>
    </location>
</feature>
<dbReference type="GO" id="GO:0008108">
    <property type="term" value="F:UDP-glucose:hexose-1-phosphate uridylyltransferase activity"/>
    <property type="evidence" value="ECO:0007669"/>
    <property type="project" value="InterPro"/>
</dbReference>
<dbReference type="NCBIfam" id="TIGR00209">
    <property type="entry name" value="galT_1"/>
    <property type="match status" value="1"/>
</dbReference>
<dbReference type="SUPFAM" id="SSF54197">
    <property type="entry name" value="HIT-like"/>
    <property type="match status" value="1"/>
</dbReference>
<dbReference type="PANTHER" id="PTHR11943">
    <property type="entry name" value="GALACTOSE-1-PHOSPHATE URIDYLYLTRANSFERASE"/>
    <property type="match status" value="1"/>
</dbReference>
<dbReference type="Pfam" id="PF02744">
    <property type="entry name" value="GalP_UDP_tr_C"/>
    <property type="match status" value="1"/>
</dbReference>
<accession>A0AA85AS18</accession>
<dbReference type="GO" id="GO:0008270">
    <property type="term" value="F:zinc ion binding"/>
    <property type="evidence" value="ECO:0007669"/>
    <property type="project" value="InterPro"/>
</dbReference>
<dbReference type="InterPro" id="IPR005850">
    <property type="entry name" value="GalP_Utransf_C"/>
</dbReference>